<dbReference type="AlphaFoldDB" id="A0A6L2K3Q7"/>
<organism evidence="2">
    <name type="scientific">Tanacetum cinerariifolium</name>
    <name type="common">Dalmatian daisy</name>
    <name type="synonym">Chrysanthemum cinerariifolium</name>
    <dbReference type="NCBI Taxonomy" id="118510"/>
    <lineage>
        <taxon>Eukaryota</taxon>
        <taxon>Viridiplantae</taxon>
        <taxon>Streptophyta</taxon>
        <taxon>Embryophyta</taxon>
        <taxon>Tracheophyta</taxon>
        <taxon>Spermatophyta</taxon>
        <taxon>Magnoliopsida</taxon>
        <taxon>eudicotyledons</taxon>
        <taxon>Gunneridae</taxon>
        <taxon>Pentapetalae</taxon>
        <taxon>asterids</taxon>
        <taxon>campanulids</taxon>
        <taxon>Asterales</taxon>
        <taxon>Asteraceae</taxon>
        <taxon>Asteroideae</taxon>
        <taxon>Anthemideae</taxon>
        <taxon>Anthemidinae</taxon>
        <taxon>Tanacetum</taxon>
    </lineage>
</organism>
<evidence type="ECO:0000259" key="1">
    <source>
        <dbReference type="Pfam" id="PF13976"/>
    </source>
</evidence>
<proteinExistence type="predicted"/>
<comment type="caution">
    <text evidence="2">The sequence shown here is derived from an EMBL/GenBank/DDBJ whole genome shotgun (WGS) entry which is preliminary data.</text>
</comment>
<dbReference type="EMBL" id="BKCJ010001604">
    <property type="protein sequence ID" value="GEU42695.1"/>
    <property type="molecule type" value="Genomic_DNA"/>
</dbReference>
<feature type="domain" description="GAG-pre-integrase" evidence="1">
    <location>
        <begin position="65"/>
        <end position="118"/>
    </location>
</feature>
<protein>
    <submittedName>
        <fullName evidence="2">Retrovirus-related Pol polyprotein from transposon TNT 1-94</fullName>
    </submittedName>
</protein>
<evidence type="ECO:0000313" key="2">
    <source>
        <dbReference type="EMBL" id="GEU42695.1"/>
    </source>
</evidence>
<dbReference type="Pfam" id="PF13976">
    <property type="entry name" value="gag_pre-integrs"/>
    <property type="match status" value="1"/>
</dbReference>
<reference evidence="2" key="1">
    <citation type="journal article" date="2019" name="Sci. Rep.">
        <title>Draft genome of Tanacetum cinerariifolium, the natural source of mosquito coil.</title>
        <authorList>
            <person name="Yamashiro T."/>
            <person name="Shiraishi A."/>
            <person name="Satake H."/>
            <person name="Nakayama K."/>
        </authorList>
    </citation>
    <scope>NUCLEOTIDE SEQUENCE</scope>
</reference>
<gene>
    <name evidence="2" type="ORF">Tci_014673</name>
</gene>
<accession>A0A6L2K3Q7</accession>
<dbReference type="InterPro" id="IPR025724">
    <property type="entry name" value="GAG-pre-integrase_dom"/>
</dbReference>
<sequence>MPLNVVDSPPFVKTSISVKKIGLGHNPFNVRQFCDGDLEVAFHSKTCYVRNLYGDDLLTRDRESNLYIISISDMAASLPISLMSKATSTKSWLWHRRLSHLNFGIINDLTKHDMVDGLLKFKYNSGERARKLLIYLKCLEPIFQRFINDDSSAESMNIPYKEDLDNLFGPMYEEYFEKRSSETSINFATQQVNNHEHSPSISSIIVEEHEAPLIVTTSVEQTYTISLNEADESNQEESTDDGNTGFVPYDVPNFKEADSYTTGLYPSNMHEFHQVQPSTHIWTKALPFEQVIGDPSKPMMTRQRL</sequence>
<name>A0A6L2K3Q7_TANCI</name>